<proteinExistence type="predicted"/>
<sequence length="287" mass="31241">MNRSHSPTLPFLSLPRLLAAGLAAALVLAGQVAMASDAKPIRVLLLGTYHMHNPGQDAVNIDSDDVLAPRRQAELEALADALLAFAPTKVAVEARAGGTDLVWPEPLDPEALRTDRNEITQVAQRLAMKAGIERLHAVDVSGEFDLAPLRAVTAEPGAREMREAMVEGAHVGEQMGERLAALSIPAYLDWLNSDAMIEANHRMYRRWLRVSGDGAYPGAKLVTDWYARNMQICARILQVAQPGDNIVVLYGVGHVYWLRECMTGLDDVEVVHPARYLQAAEKALDAG</sequence>
<dbReference type="OrthoDB" id="69432at2"/>
<dbReference type="RefSeq" id="WP_133321878.1">
    <property type="nucleotide sequence ID" value="NZ_SMTF01000006.1"/>
</dbReference>
<comment type="caution">
    <text evidence="1">The sequence shown here is derived from an EMBL/GenBank/DDBJ whole genome shotgun (WGS) entry which is preliminary data.</text>
</comment>
<dbReference type="InterPro" id="IPR043749">
    <property type="entry name" value="DUF5694"/>
</dbReference>
<evidence type="ECO:0000313" key="2">
    <source>
        <dbReference type="Proteomes" id="UP000294796"/>
    </source>
</evidence>
<dbReference type="Pfam" id="PF18950">
    <property type="entry name" value="DUF5694"/>
    <property type="match status" value="1"/>
</dbReference>
<dbReference type="Proteomes" id="UP000294796">
    <property type="component" value="Unassembled WGS sequence"/>
</dbReference>
<reference evidence="1 2" key="1">
    <citation type="submission" date="2019-03" db="EMBL/GenBank/DDBJ databases">
        <title>Luteimonas zhaokaii sp.nov., isolated from the rectal contents of Plateau pika in Yushu, Qinghai Province, China.</title>
        <authorList>
            <person name="Zhang G."/>
        </authorList>
    </citation>
    <scope>NUCLEOTIDE SEQUENCE [LARGE SCALE GENOMIC DNA]</scope>
    <source>
        <strain evidence="1 2">B9</strain>
    </source>
</reference>
<keyword evidence="2" id="KW-1185">Reference proteome</keyword>
<gene>
    <name evidence="1" type="ORF">E2F46_09620</name>
</gene>
<dbReference type="EMBL" id="SMTF01000006">
    <property type="protein sequence ID" value="TDK23781.1"/>
    <property type="molecule type" value="Genomic_DNA"/>
</dbReference>
<name>A0A4R5TN48_9GAMM</name>
<organism evidence="1 2">
    <name type="scientific">Luteimonas aestuarii</name>
    <dbReference type="NCBI Taxonomy" id="453837"/>
    <lineage>
        <taxon>Bacteria</taxon>
        <taxon>Pseudomonadati</taxon>
        <taxon>Pseudomonadota</taxon>
        <taxon>Gammaproteobacteria</taxon>
        <taxon>Lysobacterales</taxon>
        <taxon>Lysobacteraceae</taxon>
        <taxon>Luteimonas</taxon>
    </lineage>
</organism>
<accession>A0A4R5TN48</accession>
<evidence type="ECO:0000313" key="1">
    <source>
        <dbReference type="EMBL" id="TDK23781.1"/>
    </source>
</evidence>
<dbReference type="AlphaFoldDB" id="A0A4R5TN48"/>
<protein>
    <submittedName>
        <fullName evidence="1">Uncharacterized protein</fullName>
    </submittedName>
</protein>